<evidence type="ECO:0000256" key="1">
    <source>
        <dbReference type="SAM" id="MobiDB-lite"/>
    </source>
</evidence>
<feature type="transmembrane region" description="Helical" evidence="2">
    <location>
        <begin position="452"/>
        <end position="484"/>
    </location>
</feature>
<dbReference type="EMBL" id="BJWH01000004">
    <property type="protein sequence ID" value="GEL97665.1"/>
    <property type="molecule type" value="Genomic_DNA"/>
</dbReference>
<dbReference type="Pfam" id="PF09913">
    <property type="entry name" value="DUF2142"/>
    <property type="match status" value="1"/>
</dbReference>
<dbReference type="OrthoDB" id="4816421at2"/>
<reference evidence="3 4" key="1">
    <citation type="submission" date="2019-07" db="EMBL/GenBank/DDBJ databases">
        <title>Whole genome shotgun sequence of Cellulomonas terrae NBRC 100819.</title>
        <authorList>
            <person name="Hosoyama A."/>
            <person name="Uohara A."/>
            <person name="Ohji S."/>
            <person name="Ichikawa N."/>
        </authorList>
    </citation>
    <scope>NUCLEOTIDE SEQUENCE [LARGE SCALE GENOMIC DNA]</scope>
    <source>
        <strain evidence="3 4">NBRC 100819</strain>
    </source>
</reference>
<feature type="transmembrane region" description="Helical" evidence="2">
    <location>
        <begin position="36"/>
        <end position="58"/>
    </location>
</feature>
<keyword evidence="2" id="KW-0472">Membrane</keyword>
<evidence type="ECO:0008006" key="5">
    <source>
        <dbReference type="Google" id="ProtNLM"/>
    </source>
</evidence>
<feature type="transmembrane region" description="Helical" evidence="2">
    <location>
        <begin position="577"/>
        <end position="601"/>
    </location>
</feature>
<feature type="transmembrane region" description="Helical" evidence="2">
    <location>
        <begin position="617"/>
        <end position="640"/>
    </location>
</feature>
<proteinExistence type="predicted"/>
<keyword evidence="2" id="KW-0812">Transmembrane</keyword>
<comment type="caution">
    <text evidence="3">The sequence shown here is derived from an EMBL/GenBank/DDBJ whole genome shotgun (WGS) entry which is preliminary data.</text>
</comment>
<keyword evidence="2" id="KW-1133">Transmembrane helix</keyword>
<feature type="transmembrane region" description="Helical" evidence="2">
    <location>
        <begin position="376"/>
        <end position="397"/>
    </location>
</feature>
<protein>
    <recommendedName>
        <fullName evidence="5">DUF2142 domain-containing protein</fullName>
    </recommendedName>
</protein>
<keyword evidence="4" id="KW-1185">Reference proteome</keyword>
<accession>A0A511JIA8</accession>
<organism evidence="3 4">
    <name type="scientific">Cellulomonas terrae</name>
    <dbReference type="NCBI Taxonomy" id="311234"/>
    <lineage>
        <taxon>Bacteria</taxon>
        <taxon>Bacillati</taxon>
        <taxon>Actinomycetota</taxon>
        <taxon>Actinomycetes</taxon>
        <taxon>Micrococcales</taxon>
        <taxon>Cellulomonadaceae</taxon>
        <taxon>Cellulomonas</taxon>
    </lineage>
</organism>
<dbReference type="InterPro" id="IPR018674">
    <property type="entry name" value="DUF2142_membrane"/>
</dbReference>
<dbReference type="Proteomes" id="UP000321049">
    <property type="component" value="Unassembled WGS sequence"/>
</dbReference>
<sequence length="707" mass="75893">MREIAEDVTAPEPAAVGDRLDVDPSDPPRGPRRRRAWAWAWALLAVVVVVGGVVAGLAQPMGAVRADVTEHFDLATPSEPVMPGEPQTFEIRAEEDRLSEVRAILATYMGTISCQLEATLDDGDRQIATSTIECGAIPDNEPVTLLQFDPVEDSAGTTYDLTLAVTSSSANGPSVWESTHGVDSLMTYYDLDRQGVDRVGLVLDRIADYAPAWGTPVGLAVLLVVGLGAIALLVARPSWGLVALVVLVVLRGLFWSALVPPLQGMDEGAHFANVQFMAEEGRPTDPTPAEQEHGAYSESMEVASGAMHVSAHKPTDRPDYGDEAVDALESADAAVGTDSDGTSPAASYPPGYYGPATAFYLVAVDDTVAQIQSVRVWSALLGALAIVFAWLFAGELLPGRRWARAGLVTAVALQPMLAHQFAIVNNDAWVIAAGFGALWLGARLVRSARAPWIMLAAGAVVGLGMLGKPFAAIAVFPVAIGWLLGKVQHRVRDWRVLVMEPLLAGVGVAATYGVWLVVARALGIGAGLGFPAQEGGSRDLVTYLATQWDPGFLEFRGLWVTQFWGNFGWVNTPLPQIAYLVIWWLYLALAAALVGWLVVVVRRWRSRDDEARRIDRLITLCAGSGLLSLLGMYAIEYLFFASSGRTDLLQGRYLLMIAPALLALPVLLVQRFVPRRAAATVAAWSLAALLVVLHLVSIGVVVRHYYL</sequence>
<feature type="transmembrane region" description="Helical" evidence="2">
    <location>
        <begin position="213"/>
        <end position="234"/>
    </location>
</feature>
<feature type="transmembrane region" description="Helical" evidence="2">
    <location>
        <begin position="417"/>
        <end position="440"/>
    </location>
</feature>
<evidence type="ECO:0000313" key="3">
    <source>
        <dbReference type="EMBL" id="GEL97665.1"/>
    </source>
</evidence>
<feature type="transmembrane region" description="Helical" evidence="2">
    <location>
        <begin position="652"/>
        <end position="669"/>
    </location>
</feature>
<feature type="region of interest" description="Disordered" evidence="1">
    <location>
        <begin position="1"/>
        <end position="31"/>
    </location>
</feature>
<name>A0A511JIA8_9CELL</name>
<dbReference type="AlphaFoldDB" id="A0A511JIA8"/>
<evidence type="ECO:0000256" key="2">
    <source>
        <dbReference type="SAM" id="Phobius"/>
    </source>
</evidence>
<feature type="transmembrane region" description="Helical" evidence="2">
    <location>
        <begin position="681"/>
        <end position="706"/>
    </location>
</feature>
<feature type="transmembrane region" description="Helical" evidence="2">
    <location>
        <begin position="496"/>
        <end position="518"/>
    </location>
</feature>
<evidence type="ECO:0000313" key="4">
    <source>
        <dbReference type="Proteomes" id="UP000321049"/>
    </source>
</evidence>
<feature type="transmembrane region" description="Helical" evidence="2">
    <location>
        <begin position="241"/>
        <end position="258"/>
    </location>
</feature>
<gene>
    <name evidence="3" type="ORF">CTE05_12120</name>
</gene>
<dbReference type="RefSeq" id="WP_146845219.1">
    <property type="nucleotide sequence ID" value="NZ_BJWH01000004.1"/>
</dbReference>